<feature type="binding site" evidence="4">
    <location>
        <position position="231"/>
    </location>
    <ligand>
        <name>pyridoxal 5'-phosphate</name>
        <dbReference type="ChEBI" id="CHEBI:597326"/>
    </ligand>
</feature>
<dbReference type="GO" id="GO:0097053">
    <property type="term" value="P:L-kynurenine catabolic process"/>
    <property type="evidence" value="ECO:0007669"/>
    <property type="project" value="UniProtKB-UniRule"/>
</dbReference>
<comment type="subunit">
    <text evidence="4 5">Homodimer.</text>
</comment>
<dbReference type="EMBL" id="HE612867">
    <property type="protein sequence ID" value="CCE65460.1"/>
    <property type="molecule type" value="Genomic_DNA"/>
</dbReference>
<dbReference type="GO" id="GO:0034354">
    <property type="term" value="P:'de novo' NAD+ biosynthetic process from L-tryptophan"/>
    <property type="evidence" value="ECO:0007669"/>
    <property type="project" value="UniProtKB-UniRule"/>
</dbReference>
<comment type="pathway">
    <text evidence="4 5">Cofactor biosynthesis; NAD(+) biosynthesis; quinolinate from L-kynurenine: step 2/3.</text>
</comment>
<gene>
    <name evidence="6" type="primary">TPHA0L01030</name>
    <name evidence="4" type="synonym">BNA5</name>
    <name evidence="6" type="ordered locus">TPHA_0L01030</name>
</gene>
<evidence type="ECO:0000256" key="2">
    <source>
        <dbReference type="ARBA" id="ARBA00022801"/>
    </source>
</evidence>
<dbReference type="PIRSF" id="PIRSF038800">
    <property type="entry name" value="KYNU"/>
    <property type="match status" value="1"/>
</dbReference>
<dbReference type="PANTHER" id="PTHR14084:SF0">
    <property type="entry name" value="KYNURENINASE"/>
    <property type="match status" value="1"/>
</dbReference>
<feature type="binding site" evidence="4">
    <location>
        <position position="228"/>
    </location>
    <ligand>
        <name>pyridoxal 5'-phosphate</name>
        <dbReference type="ChEBI" id="CHEBI:597326"/>
    </ligand>
</feature>
<comment type="caution">
    <text evidence="4">Lacks conserved residue(s) required for the propagation of feature annotation.</text>
</comment>
<dbReference type="InterPro" id="IPR015421">
    <property type="entry name" value="PyrdxlP-dep_Trfase_major"/>
</dbReference>
<dbReference type="GeneID" id="11531716"/>
<dbReference type="OrthoDB" id="5978656at2759"/>
<evidence type="ECO:0000313" key="6">
    <source>
        <dbReference type="EMBL" id="CCE65460.1"/>
    </source>
</evidence>
<dbReference type="InterPro" id="IPR015424">
    <property type="entry name" value="PyrdxlP-dep_Trfase"/>
</dbReference>
<dbReference type="UniPathway" id="UPA00253">
    <property type="reaction ID" value="UER00329"/>
</dbReference>
<comment type="cofactor">
    <cofactor evidence="4 5">
        <name>pyridoxal 5'-phosphate</name>
        <dbReference type="ChEBI" id="CHEBI:597326"/>
    </cofactor>
</comment>
<dbReference type="HOGENOM" id="CLU_003433_4_0_1"/>
<dbReference type="Gene3D" id="3.40.640.10">
    <property type="entry name" value="Type I PLP-dependent aspartate aminotransferase-like (Major domain)"/>
    <property type="match status" value="1"/>
</dbReference>
<keyword evidence="1 4" id="KW-0662">Pyridine nucleotide biosynthesis</keyword>
<dbReference type="FunFam" id="3.40.640.10:FF:000031">
    <property type="entry name" value="Kynureninase"/>
    <property type="match status" value="1"/>
</dbReference>
<evidence type="ECO:0000256" key="5">
    <source>
        <dbReference type="PIRNR" id="PIRNR038800"/>
    </source>
</evidence>
<comment type="pathway">
    <text evidence="4 5">Amino-acid degradation; L-kynurenine degradation; L-alanine and anthranilate from L-kynurenine: step 1/1.</text>
</comment>
<feature type="binding site" evidence="4">
    <location>
        <position position="290"/>
    </location>
    <ligand>
        <name>pyridoxal 5'-phosphate</name>
        <dbReference type="ChEBI" id="CHEBI:597326"/>
    </ligand>
</feature>
<comment type="similarity">
    <text evidence="4 5">Belongs to the kynureninase family.</text>
</comment>
<proteinExistence type="inferred from homology"/>
<sequence length="462" mass="52636">MPFAKALDETYPNDSRQEFHIPTFKSLGIKPPQGKLENDEVIYLCGNSLGLMPKSTKTAILNELDAWKDRGVVAHFNRLNQETTWAEIDLPTIPLMCRIVGGEENEVAVMNSLTVNLNSLLVSFYKPNGRRNKILMETGAFPSDYYALLNQCYLNGLNPEGTLIRVQPKENEFNLDLKDIKLKIQEHKETLSLVCLPGIQYYTGQLFDIESITKFVNDIDPNIIVCWDLAHAVGNVELKLHEWNVDIAVWCSYKYLNSGPGSIGGLFVHNKHTQKPLSPAKPFQPRLAGWWGNDSKKRFEMKETFEPIEGALGFRQSNPSVIDVVSLHNSLKIFEKYGNMGVLRHRSQRLTRFLIEQLQESPYISSATNDSRLKFKIITPIQSERSHGAQISLFFYVHRDCKADITTEMELVSKYLYEKGVIVDERKPNVIRIAPAILYNTFEEVKRAIDILNSILEQLNSA</sequence>
<feature type="binding site" evidence="4">
    <location>
        <position position="113"/>
    </location>
    <ligand>
        <name>pyridoxal 5'-phosphate</name>
        <dbReference type="ChEBI" id="CHEBI:597326"/>
    </ligand>
</feature>
<dbReference type="Gene3D" id="3.90.1150.10">
    <property type="entry name" value="Aspartate Aminotransferase, domain 1"/>
    <property type="match status" value="1"/>
</dbReference>
<keyword evidence="7" id="KW-1185">Reference proteome</keyword>
<dbReference type="eggNOG" id="KOG3846">
    <property type="taxonomic scope" value="Eukaryota"/>
</dbReference>
<evidence type="ECO:0000256" key="1">
    <source>
        <dbReference type="ARBA" id="ARBA00022642"/>
    </source>
</evidence>
<keyword evidence="4 5" id="KW-0963">Cytoplasm</keyword>
<dbReference type="InterPro" id="IPR010111">
    <property type="entry name" value="Kynureninase"/>
</dbReference>
<evidence type="ECO:0000256" key="3">
    <source>
        <dbReference type="ARBA" id="ARBA00022898"/>
    </source>
</evidence>
<reference evidence="6 7" key="1">
    <citation type="journal article" date="2011" name="Proc. Natl. Acad. Sci. U.S.A.">
        <title>Evolutionary erosion of yeast sex chromosomes by mating-type switching accidents.</title>
        <authorList>
            <person name="Gordon J.L."/>
            <person name="Armisen D."/>
            <person name="Proux-Wera E."/>
            <person name="Oheigeartaigh S.S."/>
            <person name="Byrne K.P."/>
            <person name="Wolfe K.H."/>
        </authorList>
    </citation>
    <scope>NUCLEOTIDE SEQUENCE [LARGE SCALE GENOMIC DNA]</scope>
    <source>
        <strain evidence="7">ATCC 24235 / CBS 4417 / NBRC 1672 / NRRL Y-8282 / UCD 70-5</strain>
    </source>
</reference>
<accession>G8BZY2</accession>
<dbReference type="HAMAP" id="MF_01970">
    <property type="entry name" value="Kynureninase"/>
    <property type="match status" value="1"/>
</dbReference>
<dbReference type="RefSeq" id="XP_003687894.1">
    <property type="nucleotide sequence ID" value="XM_003687846.1"/>
</dbReference>
<dbReference type="GO" id="GO:0030429">
    <property type="term" value="F:kynureninase activity"/>
    <property type="evidence" value="ECO:0007669"/>
    <property type="project" value="UniProtKB-UniRule"/>
</dbReference>
<dbReference type="OMA" id="LPGWNSH"/>
<dbReference type="NCBIfam" id="TIGR01814">
    <property type="entry name" value="kynureninase"/>
    <property type="match status" value="1"/>
</dbReference>
<comment type="subcellular location">
    <subcellularLocation>
        <location evidence="4 5">Cytoplasm</location>
    </subcellularLocation>
</comment>
<comment type="function">
    <text evidence="4 5">Catalyzes the cleavage of L-kynurenine (L-Kyn) and L-3-hydroxykynurenine (L-3OHKyn) into anthranilic acid (AA) and 3-hydroxyanthranilic acid (3-OHAA), respectively.</text>
</comment>
<dbReference type="InterPro" id="IPR015422">
    <property type="entry name" value="PyrdxlP-dep_Trfase_small"/>
</dbReference>
<comment type="catalytic activity">
    <reaction evidence="5">
        <text>3-hydroxy-L-kynurenine + H2O = 3-hydroxyanthranilate + L-alanine + H(+)</text>
        <dbReference type="Rhea" id="RHEA:25143"/>
        <dbReference type="ChEBI" id="CHEBI:15377"/>
        <dbReference type="ChEBI" id="CHEBI:15378"/>
        <dbReference type="ChEBI" id="CHEBI:36559"/>
        <dbReference type="ChEBI" id="CHEBI:57972"/>
        <dbReference type="ChEBI" id="CHEBI:58125"/>
        <dbReference type="EC" id="3.7.1.3"/>
    </reaction>
</comment>
<dbReference type="GO" id="GO:0019441">
    <property type="term" value="P:L-tryptophan catabolic process to kynurenine"/>
    <property type="evidence" value="ECO:0007669"/>
    <property type="project" value="TreeGrafter"/>
</dbReference>
<dbReference type="GO" id="GO:0030170">
    <property type="term" value="F:pyridoxal phosphate binding"/>
    <property type="evidence" value="ECO:0007669"/>
    <property type="project" value="UniProtKB-UniRule"/>
</dbReference>
<organism evidence="6 7">
    <name type="scientific">Tetrapisispora phaffii (strain ATCC 24235 / CBS 4417 / NBRC 1672 / NRRL Y-8282 / UCD 70-5)</name>
    <name type="common">Yeast</name>
    <name type="synonym">Fabospora phaffii</name>
    <dbReference type="NCBI Taxonomy" id="1071381"/>
    <lineage>
        <taxon>Eukaryota</taxon>
        <taxon>Fungi</taxon>
        <taxon>Dikarya</taxon>
        <taxon>Ascomycota</taxon>
        <taxon>Saccharomycotina</taxon>
        <taxon>Saccharomycetes</taxon>
        <taxon>Saccharomycetales</taxon>
        <taxon>Saccharomycetaceae</taxon>
        <taxon>Tetrapisispora</taxon>
    </lineage>
</organism>
<dbReference type="UniPathway" id="UPA00334">
    <property type="reaction ID" value="UER00455"/>
</dbReference>
<dbReference type="SUPFAM" id="SSF53383">
    <property type="entry name" value="PLP-dependent transferases"/>
    <property type="match status" value="1"/>
</dbReference>
<dbReference type="GO" id="GO:0097268">
    <property type="term" value="C:cytoophidium"/>
    <property type="evidence" value="ECO:0007669"/>
    <property type="project" value="EnsemblFungi"/>
</dbReference>
<dbReference type="Proteomes" id="UP000005666">
    <property type="component" value="Chromosome 12"/>
</dbReference>
<feature type="modified residue" description="N6-(pyridoxal phosphate)lysine" evidence="4">
    <location>
        <position position="254"/>
    </location>
</feature>
<name>G8BZY2_TETPH</name>
<dbReference type="AlphaFoldDB" id="G8BZY2"/>
<evidence type="ECO:0000313" key="7">
    <source>
        <dbReference type="Proteomes" id="UP000005666"/>
    </source>
</evidence>
<dbReference type="PANTHER" id="PTHR14084">
    <property type="entry name" value="KYNURENINASE"/>
    <property type="match status" value="1"/>
</dbReference>
<dbReference type="Pfam" id="PF22580">
    <property type="entry name" value="KYNU_C"/>
    <property type="match status" value="1"/>
</dbReference>
<comment type="catalytic activity">
    <reaction evidence="4 5">
        <text>L-kynurenine + H2O = anthranilate + L-alanine + H(+)</text>
        <dbReference type="Rhea" id="RHEA:16813"/>
        <dbReference type="ChEBI" id="CHEBI:15377"/>
        <dbReference type="ChEBI" id="CHEBI:15378"/>
        <dbReference type="ChEBI" id="CHEBI:16567"/>
        <dbReference type="ChEBI" id="CHEBI:57959"/>
        <dbReference type="ChEBI" id="CHEBI:57972"/>
        <dbReference type="EC" id="3.7.1.3"/>
    </reaction>
</comment>
<dbReference type="GO" id="GO:0005737">
    <property type="term" value="C:cytoplasm"/>
    <property type="evidence" value="ECO:0007669"/>
    <property type="project" value="UniProtKB-SubCell"/>
</dbReference>
<dbReference type="STRING" id="1071381.G8BZY2"/>
<dbReference type="GO" id="GO:0043420">
    <property type="term" value="P:anthranilate metabolic process"/>
    <property type="evidence" value="ECO:0007669"/>
    <property type="project" value="UniProtKB-UniRule"/>
</dbReference>
<dbReference type="EC" id="3.7.1.3" evidence="4 5"/>
<dbReference type="GO" id="GO:0019805">
    <property type="term" value="P:quinolinate biosynthetic process"/>
    <property type="evidence" value="ECO:0007669"/>
    <property type="project" value="UniProtKB-UniRule"/>
</dbReference>
<evidence type="ECO:0000256" key="4">
    <source>
        <dbReference type="HAMAP-Rule" id="MF_03017"/>
    </source>
</evidence>
<protein>
    <recommendedName>
        <fullName evidence="4 5">Kynureninase</fullName>
        <ecNumber evidence="4 5">3.7.1.3</ecNumber>
    </recommendedName>
    <alternativeName>
        <fullName evidence="4">Biosynthesis of nicotinic acid protein 5</fullName>
    </alternativeName>
    <alternativeName>
        <fullName evidence="4">L-kynurenine hydrolase</fullName>
    </alternativeName>
</protein>
<feature type="binding site" evidence="4">
    <location>
        <position position="253"/>
    </location>
    <ligand>
        <name>pyridoxal 5'-phosphate</name>
        <dbReference type="ChEBI" id="CHEBI:597326"/>
    </ligand>
</feature>
<feature type="binding site" evidence="4">
    <location>
        <position position="318"/>
    </location>
    <ligand>
        <name>pyridoxal 5'-phosphate</name>
        <dbReference type="ChEBI" id="CHEBI:597326"/>
    </ligand>
</feature>
<keyword evidence="2 4" id="KW-0378">Hydrolase</keyword>
<dbReference type="KEGG" id="tpf:TPHA_0L01030"/>
<feature type="binding site" evidence="4">
    <location>
        <begin position="141"/>
        <end position="144"/>
    </location>
    <ligand>
        <name>pyridoxal 5'-phosphate</name>
        <dbReference type="ChEBI" id="CHEBI:597326"/>
    </ligand>
</feature>
<keyword evidence="3 4" id="KW-0663">Pyridoxal phosphate</keyword>
<feature type="binding site" evidence="4">
    <location>
        <position position="114"/>
    </location>
    <ligand>
        <name>pyridoxal 5'-phosphate</name>
        <dbReference type="ChEBI" id="CHEBI:597326"/>
    </ligand>
</feature>